<evidence type="ECO:0008006" key="3">
    <source>
        <dbReference type="Google" id="ProtNLM"/>
    </source>
</evidence>
<keyword evidence="1" id="KW-0175">Coiled coil</keyword>
<evidence type="ECO:0000256" key="1">
    <source>
        <dbReference type="SAM" id="Coils"/>
    </source>
</evidence>
<protein>
    <recommendedName>
        <fullName evidence="3">Tail fiber protein</fullName>
    </recommendedName>
</protein>
<proteinExistence type="predicted"/>
<organism evidence="2">
    <name type="scientific">Myoviridae sp. ct5ra14</name>
    <dbReference type="NCBI Taxonomy" id="2827659"/>
    <lineage>
        <taxon>Viruses</taxon>
        <taxon>Duplodnaviria</taxon>
        <taxon>Heunggongvirae</taxon>
        <taxon>Uroviricota</taxon>
        <taxon>Caudoviricetes</taxon>
    </lineage>
</organism>
<reference evidence="2" key="1">
    <citation type="journal article" date="2021" name="Proc. Natl. Acad. Sci. U.S.A.">
        <title>A Catalog of Tens of Thousands of Viruses from Human Metagenomes Reveals Hidden Associations with Chronic Diseases.</title>
        <authorList>
            <person name="Tisza M.J."/>
            <person name="Buck C.B."/>
        </authorList>
    </citation>
    <scope>NUCLEOTIDE SEQUENCE</scope>
    <source>
        <strain evidence="2">Ct5ra14</strain>
    </source>
</reference>
<sequence>MAKTKFQFHYTPTGTGVISGPDVLKQTEDAINDIGAYADQASDNSSEALSIAKESRQTAQTANSTSSNALAQANAANEKVETLKQTVDDWDADIQTSIAQSKSAIDASTIAVNTSNTAQASAAAAQTAAQSSAASAQTAQNNAAQAVQTAQTAQQAAETAQGNAETAQVAAQTAQTAAQTAESKAVEAASNAYAVRVIDQVLTASGTIQIADLKPQGNIKAGDTVVGTDGRMFRISSVNTTAGTALLSADYTDLTPSVSYEAPQTLSATQQNTARSNIGFSAGVDSWADDSFNDRTDDYLCPILEELILENGGTQQEIDNIKNAQTGQDAGTENP</sequence>
<feature type="coiled-coil region" evidence="1">
    <location>
        <begin position="66"/>
        <end position="93"/>
    </location>
</feature>
<name>A0A8S5T2B8_9CAUD</name>
<accession>A0A8S5T2B8</accession>
<dbReference type="EMBL" id="BK032730">
    <property type="protein sequence ID" value="DAF57256.1"/>
    <property type="molecule type" value="Genomic_DNA"/>
</dbReference>
<evidence type="ECO:0000313" key="2">
    <source>
        <dbReference type="EMBL" id="DAF57256.1"/>
    </source>
</evidence>